<reference evidence="1 2" key="2">
    <citation type="submission" date="2016-08" db="EMBL/GenBank/DDBJ databases">
        <title>Pervasive Adenine N6-methylation of Active Genes in Fungi.</title>
        <authorList>
            <consortium name="DOE Joint Genome Institute"/>
            <person name="Mondo S.J."/>
            <person name="Dannebaum R.O."/>
            <person name="Kuo R.C."/>
            <person name="Labutti K."/>
            <person name="Haridas S."/>
            <person name="Kuo A."/>
            <person name="Salamov A."/>
            <person name="Ahrendt S.R."/>
            <person name="Lipzen A."/>
            <person name="Sullivan W."/>
            <person name="Andreopoulos W.B."/>
            <person name="Clum A."/>
            <person name="Lindquist E."/>
            <person name="Daum C."/>
            <person name="Ramamoorthy G.K."/>
            <person name="Gryganskyi A."/>
            <person name="Culley D."/>
            <person name="Magnuson J.K."/>
            <person name="James T.Y."/>
            <person name="O'Malley M.A."/>
            <person name="Stajich J.E."/>
            <person name="Spatafora J.W."/>
            <person name="Visel A."/>
            <person name="Grigoriev I.V."/>
        </authorList>
    </citation>
    <scope>NUCLEOTIDE SEQUENCE [LARGE SCALE GENOMIC DNA]</scope>
    <source>
        <strain evidence="1 2">S4</strain>
    </source>
</reference>
<evidence type="ECO:0000313" key="1">
    <source>
        <dbReference type="EMBL" id="ORX76920.1"/>
    </source>
</evidence>
<keyword evidence="2" id="KW-1185">Reference proteome</keyword>
<reference evidence="1 2" key="1">
    <citation type="submission" date="2016-08" db="EMBL/GenBank/DDBJ databases">
        <title>A Parts List for Fungal Cellulosomes Revealed by Comparative Genomics.</title>
        <authorList>
            <consortium name="DOE Joint Genome Institute"/>
            <person name="Haitjema C.H."/>
            <person name="Gilmore S.P."/>
            <person name="Henske J.K."/>
            <person name="Solomon K.V."/>
            <person name="De Groot R."/>
            <person name="Kuo A."/>
            <person name="Mondo S.J."/>
            <person name="Salamov A.A."/>
            <person name="Labutti K."/>
            <person name="Zhao Z."/>
            <person name="Chiniquy J."/>
            <person name="Barry K."/>
            <person name="Brewer H.M."/>
            <person name="Purvine S.O."/>
            <person name="Wright A.T."/>
            <person name="Boxma B."/>
            <person name="Van Alen T."/>
            <person name="Hackstein J.H."/>
            <person name="Baker S.E."/>
            <person name="Grigoriev I.V."/>
            <person name="O'Malley M.A."/>
        </authorList>
    </citation>
    <scope>NUCLEOTIDE SEQUENCE [LARGE SCALE GENOMIC DNA]</scope>
    <source>
        <strain evidence="1 2">S4</strain>
    </source>
</reference>
<proteinExistence type="predicted"/>
<dbReference type="AlphaFoldDB" id="A0A1Y1WTP6"/>
<dbReference type="EMBL" id="MCFG01000272">
    <property type="protein sequence ID" value="ORX76920.1"/>
    <property type="molecule type" value="Genomic_DNA"/>
</dbReference>
<sequence>MTTEFLLANLGRPFNENNFNAWRIRITSTLAALGLNQYLEENFSTTDIANEEELTRIKKEANTAKSIMLNNMEDNIYPLITETDSAFNLMENLKILFEKDENVTLQEWLDKLKQLKVKNHKDLLKVTSKMMTIFRKMKMKKIPITEKVEYLLGCMPKDLKLIFISGKTDTAVTERLFQYYN</sequence>
<dbReference type="OrthoDB" id="7478066at2759"/>
<accession>A0A1Y1WTP6</accession>
<dbReference type="Proteomes" id="UP000193944">
    <property type="component" value="Unassembled WGS sequence"/>
</dbReference>
<evidence type="ECO:0008006" key="3">
    <source>
        <dbReference type="Google" id="ProtNLM"/>
    </source>
</evidence>
<protein>
    <recommendedName>
        <fullName evidence="3">DUF4219 domain-containing protein</fullName>
    </recommendedName>
</protein>
<dbReference type="Pfam" id="PF14223">
    <property type="entry name" value="Retrotran_gag_2"/>
    <property type="match status" value="1"/>
</dbReference>
<name>A0A1Y1WTP6_9FUNG</name>
<evidence type="ECO:0000313" key="2">
    <source>
        <dbReference type="Proteomes" id="UP000193944"/>
    </source>
</evidence>
<comment type="caution">
    <text evidence="1">The sequence shown here is derived from an EMBL/GenBank/DDBJ whole genome shotgun (WGS) entry which is preliminary data.</text>
</comment>
<organism evidence="1 2">
    <name type="scientific">Anaeromyces robustus</name>
    <dbReference type="NCBI Taxonomy" id="1754192"/>
    <lineage>
        <taxon>Eukaryota</taxon>
        <taxon>Fungi</taxon>
        <taxon>Fungi incertae sedis</taxon>
        <taxon>Chytridiomycota</taxon>
        <taxon>Chytridiomycota incertae sedis</taxon>
        <taxon>Neocallimastigomycetes</taxon>
        <taxon>Neocallimastigales</taxon>
        <taxon>Neocallimastigaceae</taxon>
        <taxon>Anaeromyces</taxon>
    </lineage>
</organism>
<gene>
    <name evidence="1" type="ORF">BCR32DRAFT_283685</name>
</gene>